<organism evidence="1 2">
    <name type="scientific">Prymnesium parvum</name>
    <name type="common">Toxic golden alga</name>
    <dbReference type="NCBI Taxonomy" id="97485"/>
    <lineage>
        <taxon>Eukaryota</taxon>
        <taxon>Haptista</taxon>
        <taxon>Haptophyta</taxon>
        <taxon>Prymnesiophyceae</taxon>
        <taxon>Prymnesiales</taxon>
        <taxon>Prymnesiaceae</taxon>
        <taxon>Prymnesium</taxon>
    </lineage>
</organism>
<name>A0AB34INT4_PRYPA</name>
<evidence type="ECO:0000313" key="1">
    <source>
        <dbReference type="EMBL" id="KAL1503625.1"/>
    </source>
</evidence>
<protein>
    <recommendedName>
        <fullName evidence="3">VWFD domain-containing protein</fullName>
    </recommendedName>
</protein>
<accession>A0AB34INT4</accession>
<dbReference type="AlphaFoldDB" id="A0AB34INT4"/>
<dbReference type="EMBL" id="JBGBPQ010000021">
    <property type="protein sequence ID" value="KAL1503625.1"/>
    <property type="molecule type" value="Genomic_DNA"/>
</dbReference>
<gene>
    <name evidence="1" type="ORF">AB1Y20_012101</name>
</gene>
<proteinExistence type="predicted"/>
<dbReference type="Proteomes" id="UP001515480">
    <property type="component" value="Unassembled WGS sequence"/>
</dbReference>
<evidence type="ECO:0008006" key="3">
    <source>
        <dbReference type="Google" id="ProtNLM"/>
    </source>
</evidence>
<keyword evidence="2" id="KW-1185">Reference proteome</keyword>
<reference evidence="1 2" key="1">
    <citation type="journal article" date="2024" name="Science">
        <title>Giant polyketide synthase enzymes in the biosynthesis of giant marine polyether toxins.</title>
        <authorList>
            <person name="Fallon T.R."/>
            <person name="Shende V.V."/>
            <person name="Wierzbicki I.H."/>
            <person name="Pendleton A.L."/>
            <person name="Watervoot N.F."/>
            <person name="Auber R.P."/>
            <person name="Gonzalez D.J."/>
            <person name="Wisecaver J.H."/>
            <person name="Moore B.S."/>
        </authorList>
    </citation>
    <scope>NUCLEOTIDE SEQUENCE [LARGE SCALE GENOMIC DNA]</scope>
    <source>
        <strain evidence="1 2">12B1</strain>
    </source>
</reference>
<sequence length="766" mass="80401">MPKNSVRLQQNKLLGPRKIATPIIWSHISRLGTMALVLFSSLAFAPHRELQGSGIQLNGPAGATRWENGASWNEDGTIDDLPTAGPINGIVRCGSSAETQAQLKHTGVYQSDQFLISLPANTCVEPSSGAIVNPTPPTEGQPVIWFNFDVRAYAGEWEVQVNDNARDNVAWALFYSEEPTSGTSPSPATGQELSGNPNKLSLALCGVESASTWNSLPVPAQSQPTNYYLAIWDQDADGDVQLNNFKARKGCGPTPWSQCAVASCTEEVWGTSTGNGTCGDHISWVRANSPAHAAWPAACAFVAWQPWTPECAPCAPPAPPPPAPPPSPPPAWQACGVPSCTAAVWDTPYEQGTCGEQIRWVQGNLHDHSSWPAACTYVARQAHTSGCAPCGQPAALPPTPPPPPPSPPPAWSVCGCSRAVWDTLASNNAGTCGQQISWVKDNVPGHGEWSDACAYVAWQSFTPECAPCGPPAPHPPPSPSPPTSLSYCSSWGDPHMVTFNQEKYDHMGVGSFEVLNTPSLLLRVQSFQCPQPAWVAGATANVALAARIGEHTVVIVGEELLLFNGSSAAAQLSASRDDFDDGQSVTVDSIAGQFHVKNAHGAWRLEGSEFLLSSSSYSAPPSMVAMGHMMDFKIGLKPSLLAAGASTGLCTHSCAATHADGTCVHAACNALQPADVLINSVHAALYKLLTEQCSANQSTDASRSPCDPPTSAEACEHTGFLMADALAACAPLQSSSKAYDACLYDCCSTGLLPGLGGGDGRAHQGV</sequence>
<evidence type="ECO:0000313" key="2">
    <source>
        <dbReference type="Proteomes" id="UP001515480"/>
    </source>
</evidence>
<comment type="caution">
    <text evidence="1">The sequence shown here is derived from an EMBL/GenBank/DDBJ whole genome shotgun (WGS) entry which is preliminary data.</text>
</comment>